<evidence type="ECO:0000313" key="8">
    <source>
        <dbReference type="EMBL" id="NMG03142.1"/>
    </source>
</evidence>
<evidence type="ECO:0000313" key="9">
    <source>
        <dbReference type="Proteomes" id="UP000599523"/>
    </source>
</evidence>
<keyword evidence="2" id="KW-0349">Heme</keyword>
<dbReference type="Proteomes" id="UP000599523">
    <property type="component" value="Unassembled WGS sequence"/>
</dbReference>
<keyword evidence="4" id="KW-0249">Electron transport</keyword>
<gene>
    <name evidence="8" type="ORF">GPA21_09160</name>
</gene>
<feature type="chain" id="PRO_5037882109" description="Cytochrome c-552/DMSO reductase-like haem-binding domain-containing protein" evidence="6">
    <location>
        <begin position="23"/>
        <end position="294"/>
    </location>
</feature>
<evidence type="ECO:0000259" key="7">
    <source>
        <dbReference type="SMART" id="SM00887"/>
    </source>
</evidence>
<name>A0A972JB66_9RHOO</name>
<dbReference type="GO" id="GO:0046872">
    <property type="term" value="F:metal ion binding"/>
    <property type="evidence" value="ECO:0007669"/>
    <property type="project" value="UniProtKB-KW"/>
</dbReference>
<dbReference type="SMART" id="SM00887">
    <property type="entry name" value="EB_dh"/>
    <property type="match status" value="1"/>
</dbReference>
<evidence type="ECO:0000256" key="1">
    <source>
        <dbReference type="ARBA" id="ARBA00022448"/>
    </source>
</evidence>
<evidence type="ECO:0000256" key="3">
    <source>
        <dbReference type="ARBA" id="ARBA00022723"/>
    </source>
</evidence>
<evidence type="ECO:0000256" key="4">
    <source>
        <dbReference type="ARBA" id="ARBA00022982"/>
    </source>
</evidence>
<sequence length="294" mass="31053">MKKTVIAASIAVLASAPIATFAAQPDWSTVEATEITLFYPGVSPMEWILGDIRVDRARHGGGRAFKQGDTCADCHADEVRQMGETIVSGEKLEPNPVAGKPAAIPVSVQAAHDGDSLFLRFSWTQPAAASAKGADDANPVKLAVMFDAGKVEMADQSGCWASCHADSRTMPDGSDGKTKYVKDGSLSGGVFYDLIQWRSGENKAIDGHVAEERVMEGGSALVGAEGKLDGDTWTVVFERKLTGGAAGDIALEAGKRYNFGFAIHNEHAAGRYHHVSLGYTLGIDADGDVVAKKQ</sequence>
<organism evidence="8 9">
    <name type="scientific">Azoarcus taiwanensis</name>
    <dbReference type="NCBI Taxonomy" id="666964"/>
    <lineage>
        <taxon>Bacteria</taxon>
        <taxon>Pseudomonadati</taxon>
        <taxon>Pseudomonadota</taxon>
        <taxon>Betaproteobacteria</taxon>
        <taxon>Rhodocyclales</taxon>
        <taxon>Zoogloeaceae</taxon>
        <taxon>Azoarcus</taxon>
    </lineage>
</organism>
<evidence type="ECO:0000256" key="6">
    <source>
        <dbReference type="SAM" id="SignalP"/>
    </source>
</evidence>
<keyword evidence="6" id="KW-0732">Signal</keyword>
<dbReference type="Gene3D" id="2.60.40.1190">
    <property type="match status" value="1"/>
</dbReference>
<keyword evidence="5" id="KW-0408">Iron</keyword>
<comment type="caution">
    <text evidence="8">The sequence shown here is derived from an EMBL/GenBank/DDBJ whole genome shotgun (WGS) entry which is preliminary data.</text>
</comment>
<evidence type="ECO:0000256" key="2">
    <source>
        <dbReference type="ARBA" id="ARBA00022617"/>
    </source>
</evidence>
<dbReference type="EMBL" id="WTVM01000044">
    <property type="protein sequence ID" value="NMG03142.1"/>
    <property type="molecule type" value="Genomic_DNA"/>
</dbReference>
<dbReference type="AlphaFoldDB" id="A0A972JB66"/>
<protein>
    <recommendedName>
        <fullName evidence="7">Cytochrome c-552/DMSO reductase-like haem-binding domain-containing protein</fullName>
    </recommendedName>
</protein>
<reference evidence="8" key="1">
    <citation type="submission" date="2019-12" db="EMBL/GenBank/DDBJ databases">
        <title>Comparative genomics gives insights into the taxonomy of the Azoarcus-Aromatoleum group and reveals separate origins of nif in the plant-associated Azoarcus and non-plant-associated Aromatoleum sub-groups.</title>
        <authorList>
            <person name="Lafos M."/>
            <person name="Maluk M."/>
            <person name="Batista M."/>
            <person name="Junghare M."/>
            <person name="Carmona M."/>
            <person name="Faoro H."/>
            <person name="Cruz L.M."/>
            <person name="Battistoni F."/>
            <person name="De Souza E."/>
            <person name="Pedrosa F."/>
            <person name="Chen W.-M."/>
            <person name="Poole P.S."/>
            <person name="Dixon R.A."/>
            <person name="James E.K."/>
        </authorList>
    </citation>
    <scope>NUCLEOTIDE SEQUENCE</scope>
    <source>
        <strain evidence="8">NSC3</strain>
    </source>
</reference>
<evidence type="ECO:0000256" key="5">
    <source>
        <dbReference type="ARBA" id="ARBA00023004"/>
    </source>
</evidence>
<feature type="domain" description="Cytochrome c-552/DMSO reductase-like haem-binding" evidence="7">
    <location>
        <begin position="24"/>
        <end position="276"/>
    </location>
</feature>
<dbReference type="RefSeq" id="WP_168987900.1">
    <property type="nucleotide sequence ID" value="NZ_CAWPHM010000269.1"/>
</dbReference>
<keyword evidence="1" id="KW-0813">Transport</keyword>
<dbReference type="InterPro" id="IPR019020">
    <property type="entry name" value="Cyt-c552/DMSO_Rdtase_haem-bd"/>
</dbReference>
<keyword evidence="3" id="KW-0479">Metal-binding</keyword>
<proteinExistence type="predicted"/>
<keyword evidence="9" id="KW-1185">Reference proteome</keyword>
<feature type="signal peptide" evidence="6">
    <location>
        <begin position="1"/>
        <end position="22"/>
    </location>
</feature>
<dbReference type="GO" id="GO:0020037">
    <property type="term" value="F:heme binding"/>
    <property type="evidence" value="ECO:0007669"/>
    <property type="project" value="InterPro"/>
</dbReference>
<dbReference type="Pfam" id="PF09459">
    <property type="entry name" value="EB_dh"/>
    <property type="match status" value="1"/>
</dbReference>
<accession>A0A972JB66</accession>